<evidence type="ECO:0000256" key="4">
    <source>
        <dbReference type="ARBA" id="ARBA00022964"/>
    </source>
</evidence>
<dbReference type="InterPro" id="IPR045054">
    <property type="entry name" value="P4HA-like"/>
</dbReference>
<dbReference type="PANTHER" id="PTHR10869:SF229">
    <property type="entry name" value="PROLYL 4-HYDROXYLASE ALPHA SUBUNIT DOMAIN-CONTAINING PROTEIN"/>
    <property type="match status" value="1"/>
</dbReference>
<evidence type="ECO:0000256" key="5">
    <source>
        <dbReference type="ARBA" id="ARBA00023002"/>
    </source>
</evidence>
<keyword evidence="8" id="KW-0472">Membrane</keyword>
<dbReference type="STRING" id="3088.A0A383WE43"/>
<comment type="catalytic activity">
    <reaction evidence="7">
        <text>L-prolyl-[collagen] + 2-oxoglutarate + O2 = trans-4-hydroxy-L-prolyl-[collagen] + succinate + CO2</text>
        <dbReference type="Rhea" id="RHEA:18945"/>
        <dbReference type="Rhea" id="RHEA-COMP:11676"/>
        <dbReference type="Rhea" id="RHEA-COMP:11680"/>
        <dbReference type="ChEBI" id="CHEBI:15379"/>
        <dbReference type="ChEBI" id="CHEBI:16526"/>
        <dbReference type="ChEBI" id="CHEBI:16810"/>
        <dbReference type="ChEBI" id="CHEBI:30031"/>
        <dbReference type="ChEBI" id="CHEBI:50342"/>
        <dbReference type="ChEBI" id="CHEBI:61965"/>
        <dbReference type="EC" id="1.14.11.2"/>
    </reaction>
</comment>
<evidence type="ECO:0000256" key="8">
    <source>
        <dbReference type="SAM" id="Phobius"/>
    </source>
</evidence>
<dbReference type="GO" id="GO:0005789">
    <property type="term" value="C:endoplasmic reticulum membrane"/>
    <property type="evidence" value="ECO:0007669"/>
    <property type="project" value="UniProtKB-SubCell"/>
</dbReference>
<evidence type="ECO:0000259" key="9">
    <source>
        <dbReference type="SMART" id="SM00702"/>
    </source>
</evidence>
<dbReference type="InterPro" id="IPR044862">
    <property type="entry name" value="Pro_4_hyd_alph_FE2OG_OXY"/>
</dbReference>
<evidence type="ECO:0000256" key="3">
    <source>
        <dbReference type="ARBA" id="ARBA00022723"/>
    </source>
</evidence>
<evidence type="ECO:0000256" key="1">
    <source>
        <dbReference type="ARBA" id="ARBA00001961"/>
    </source>
</evidence>
<comment type="cofactor">
    <cofactor evidence="1">
        <name>L-ascorbate</name>
        <dbReference type="ChEBI" id="CHEBI:38290"/>
    </cofactor>
</comment>
<dbReference type="SMART" id="SM00702">
    <property type="entry name" value="P4Hc"/>
    <property type="match status" value="1"/>
</dbReference>
<feature type="domain" description="Prolyl 4-hydroxylase alpha subunit" evidence="9">
    <location>
        <begin position="89"/>
        <end position="345"/>
    </location>
</feature>
<dbReference type="GO" id="GO:0031418">
    <property type="term" value="F:L-ascorbic acid binding"/>
    <property type="evidence" value="ECO:0007669"/>
    <property type="project" value="InterPro"/>
</dbReference>
<comment type="subcellular location">
    <subcellularLocation>
        <location evidence="2">Endoplasmic reticulum membrane</location>
        <topology evidence="2">Single-pass type II membrane protein</topology>
    </subcellularLocation>
</comment>
<feature type="transmembrane region" description="Helical" evidence="8">
    <location>
        <begin position="158"/>
        <end position="181"/>
    </location>
</feature>
<dbReference type="Gene3D" id="2.60.120.620">
    <property type="entry name" value="q2cbj1_9rhob like domain"/>
    <property type="match status" value="1"/>
</dbReference>
<name>A0A383WE43_TETOB</name>
<dbReference type="AlphaFoldDB" id="A0A383WE43"/>
<dbReference type="GO" id="GO:0004656">
    <property type="term" value="F:procollagen-proline 4-dioxygenase activity"/>
    <property type="evidence" value="ECO:0007669"/>
    <property type="project" value="UniProtKB-EC"/>
</dbReference>
<protein>
    <recommendedName>
        <fullName evidence="9">Prolyl 4-hydroxylase alpha subunit domain-containing protein</fullName>
    </recommendedName>
</protein>
<dbReference type="Pfam" id="PF13640">
    <property type="entry name" value="2OG-FeII_Oxy_3"/>
    <property type="match status" value="1"/>
</dbReference>
<keyword evidence="5" id="KW-0560">Oxidoreductase</keyword>
<organism evidence="10 11">
    <name type="scientific">Tetradesmus obliquus</name>
    <name type="common">Green alga</name>
    <name type="synonym">Acutodesmus obliquus</name>
    <dbReference type="NCBI Taxonomy" id="3088"/>
    <lineage>
        <taxon>Eukaryota</taxon>
        <taxon>Viridiplantae</taxon>
        <taxon>Chlorophyta</taxon>
        <taxon>core chlorophytes</taxon>
        <taxon>Chlorophyceae</taxon>
        <taxon>CS clade</taxon>
        <taxon>Sphaeropleales</taxon>
        <taxon>Scenedesmaceae</taxon>
        <taxon>Tetradesmus</taxon>
    </lineage>
</organism>
<evidence type="ECO:0000313" key="11">
    <source>
        <dbReference type="Proteomes" id="UP000256970"/>
    </source>
</evidence>
<keyword evidence="11" id="KW-1185">Reference proteome</keyword>
<sequence length="356" mass="37539">MQGVQLSQSRVLSRGPQCLPRTLPCSDSYLTSISARAASSETAFPADGWAGVNSSVTRQQDPTATRQATAKYPFIDADYPGLELVHADPPVYVIHNFLAPGHCHALKQAALAGQLPTAAYNDAVLFDYQRLRYLGFVVAAGAVAQGLLTWQHGASLDAVLVSAAAAAACWAGAAAALAVSIKAAVEYKTKGRCFTGSKWSTGSLQPGNPAAEATEAFVNNVCSLLQTEPCKLEVPLVTRYAVGEYQRVHVDARPPGDSQGASSWLAAGGQRLVQCVAYLNDMDAAAGGATVFHHPLLKGLAVQPELGAALVFFPAFADGELDARMAHSGEPVLQGEKWIINTWAMQYGRPGSESEQ</sequence>
<dbReference type="PANTHER" id="PTHR10869">
    <property type="entry name" value="PROLYL 4-HYDROXYLASE ALPHA SUBUNIT"/>
    <property type="match status" value="1"/>
</dbReference>
<feature type="transmembrane region" description="Helical" evidence="8">
    <location>
        <begin position="133"/>
        <end position="152"/>
    </location>
</feature>
<dbReference type="EMBL" id="FNXT01001245">
    <property type="protein sequence ID" value="SZX75875.1"/>
    <property type="molecule type" value="Genomic_DNA"/>
</dbReference>
<reference evidence="10 11" key="1">
    <citation type="submission" date="2016-10" db="EMBL/GenBank/DDBJ databases">
        <authorList>
            <person name="Cai Z."/>
        </authorList>
    </citation>
    <scope>NUCLEOTIDE SEQUENCE [LARGE SCALE GENOMIC DNA]</scope>
</reference>
<keyword evidence="8" id="KW-1133">Transmembrane helix</keyword>
<proteinExistence type="predicted"/>
<evidence type="ECO:0000256" key="6">
    <source>
        <dbReference type="ARBA" id="ARBA00023004"/>
    </source>
</evidence>
<evidence type="ECO:0000313" key="10">
    <source>
        <dbReference type="EMBL" id="SZX75875.1"/>
    </source>
</evidence>
<evidence type="ECO:0000256" key="2">
    <source>
        <dbReference type="ARBA" id="ARBA00004648"/>
    </source>
</evidence>
<keyword evidence="6" id="KW-0408">Iron</keyword>
<dbReference type="Proteomes" id="UP000256970">
    <property type="component" value="Unassembled WGS sequence"/>
</dbReference>
<accession>A0A383WE43</accession>
<keyword evidence="8" id="KW-0812">Transmembrane</keyword>
<gene>
    <name evidence="10" type="ORF">BQ4739_LOCUS16245</name>
</gene>
<evidence type="ECO:0000256" key="7">
    <source>
        <dbReference type="ARBA" id="ARBA00049169"/>
    </source>
</evidence>
<keyword evidence="3" id="KW-0479">Metal-binding</keyword>
<dbReference type="GO" id="GO:0005506">
    <property type="term" value="F:iron ion binding"/>
    <property type="evidence" value="ECO:0007669"/>
    <property type="project" value="InterPro"/>
</dbReference>
<dbReference type="InterPro" id="IPR006620">
    <property type="entry name" value="Pro_4_hyd_alph"/>
</dbReference>
<keyword evidence="4" id="KW-0223">Dioxygenase</keyword>